<proteinExistence type="predicted"/>
<feature type="compositionally biased region" description="Basic residues" evidence="1">
    <location>
        <begin position="25"/>
        <end position="43"/>
    </location>
</feature>
<protein>
    <submittedName>
        <fullName evidence="3">Uncharacterized protein</fullName>
    </submittedName>
</protein>
<dbReference type="WBParaSite" id="ACRNAN_scaffold308.g29181.t1">
    <property type="protein sequence ID" value="ACRNAN_scaffold308.g29181.t1"/>
    <property type="gene ID" value="ACRNAN_scaffold308.g29181"/>
</dbReference>
<keyword evidence="2" id="KW-1185">Reference proteome</keyword>
<sequence length="245" mass="26977">MTQNSNAKAKAKANAKAKAKDKAKTKAKFKAKAKTNAKANAKAKAKDKSKAKAKAKAKSMALALVLALALALALEFWVMLNDDGEVWVLSKNETNCDCCQKSIQNVSTTPNRLRQTDKPSIARPETLPLNQRGQAQAVVYKPYRPMPQDSAPTTLSIDKMRSTIGVTRIEVPGMDEVDFRGIPQKPGREYQKTARSLNTITTQPVKMTTQVPVKPKEKPKKKHKNCCEAFCVECGNFCVQLIRST</sequence>
<feature type="region of interest" description="Disordered" evidence="1">
    <location>
        <begin position="1"/>
        <end position="50"/>
    </location>
</feature>
<organism evidence="2 3">
    <name type="scientific">Acrobeloides nanus</name>
    <dbReference type="NCBI Taxonomy" id="290746"/>
    <lineage>
        <taxon>Eukaryota</taxon>
        <taxon>Metazoa</taxon>
        <taxon>Ecdysozoa</taxon>
        <taxon>Nematoda</taxon>
        <taxon>Chromadorea</taxon>
        <taxon>Rhabditida</taxon>
        <taxon>Tylenchina</taxon>
        <taxon>Cephalobomorpha</taxon>
        <taxon>Cephaloboidea</taxon>
        <taxon>Cephalobidae</taxon>
        <taxon>Acrobeloides</taxon>
    </lineage>
</organism>
<accession>A0A914DP54</accession>
<evidence type="ECO:0000256" key="1">
    <source>
        <dbReference type="SAM" id="MobiDB-lite"/>
    </source>
</evidence>
<evidence type="ECO:0000313" key="2">
    <source>
        <dbReference type="Proteomes" id="UP000887540"/>
    </source>
</evidence>
<dbReference type="Proteomes" id="UP000887540">
    <property type="component" value="Unplaced"/>
</dbReference>
<dbReference type="AlphaFoldDB" id="A0A914DP54"/>
<reference evidence="3" key="1">
    <citation type="submission" date="2022-11" db="UniProtKB">
        <authorList>
            <consortium name="WormBaseParasite"/>
        </authorList>
    </citation>
    <scope>IDENTIFICATION</scope>
</reference>
<evidence type="ECO:0000313" key="3">
    <source>
        <dbReference type="WBParaSite" id="ACRNAN_scaffold308.g29181.t1"/>
    </source>
</evidence>
<name>A0A914DP54_9BILA</name>